<evidence type="ECO:0000259" key="2">
    <source>
        <dbReference type="PROSITE" id="PS51737"/>
    </source>
</evidence>
<accession>A0A3L8GHP7</accession>
<dbReference type="PANTHER" id="PTHR30461:SF23">
    <property type="entry name" value="DNA RECOMBINASE-RELATED"/>
    <property type="match status" value="1"/>
</dbReference>
<feature type="domain" description="Recombinase" evidence="2">
    <location>
        <begin position="203"/>
        <end position="329"/>
    </location>
</feature>
<evidence type="ECO:0000259" key="1">
    <source>
        <dbReference type="PROSITE" id="PS51736"/>
    </source>
</evidence>
<reference evidence="3 4" key="1">
    <citation type="submission" date="2018-06" db="EMBL/GenBank/DDBJ databases">
        <title>Mutators as drivers of adaptation in pathogenic bacteria and a risk factor for host jumps and vaccine escape.</title>
        <authorList>
            <person name="Barnes A.C."/>
            <person name="Silayeva O."/>
        </authorList>
    </citation>
    <scope>NUCLEOTIDE SEQUENCE [LARGE SCALE GENOMIC DNA]</scope>
    <source>
        <strain evidence="3 4">QMA0445</strain>
    </source>
</reference>
<dbReference type="AlphaFoldDB" id="A0A3L8GHP7"/>
<dbReference type="InterPro" id="IPR011109">
    <property type="entry name" value="DNA_bind_recombinase_dom"/>
</dbReference>
<dbReference type="CDD" id="cd00338">
    <property type="entry name" value="Ser_Recombinase"/>
    <property type="match status" value="1"/>
</dbReference>
<protein>
    <submittedName>
        <fullName evidence="3">Recombinase family protein</fullName>
    </submittedName>
</protein>
<comment type="caution">
    <text evidence="3">The sequence shown here is derived from an EMBL/GenBank/DDBJ whole genome shotgun (WGS) entry which is preliminary data.</text>
</comment>
<evidence type="ECO:0000313" key="4">
    <source>
        <dbReference type="Proteomes" id="UP000269148"/>
    </source>
</evidence>
<dbReference type="InterPro" id="IPR050639">
    <property type="entry name" value="SSR_resolvase"/>
</dbReference>
<dbReference type="RefSeq" id="WP_121791935.1">
    <property type="nucleotide sequence ID" value="NZ_QLQC01000021.1"/>
</dbReference>
<evidence type="ECO:0000313" key="3">
    <source>
        <dbReference type="EMBL" id="RLU58765.1"/>
    </source>
</evidence>
<sequence length="371" mass="42642">MSDNKSRIMTQKQRQISNAFEVKRNVKIIPAKKDIIENQNNKLHVAAYCRVSTFDDSQSGSFELQKQSYLEKINANPNWILAGIYADQGTSGTSTRKRTQFMKMIEDCRQGKIDLILVKSVSRFARNQLDFIGTSRELKSLPHPVGIYIEDINLNTLDTNSEFILGILAIVAQGESEQKSAAITWSIIERFKKGLPIIPTHNLLGYTKDEFGRVIIDKSESKVVKFIYDSYINGTSVTEIANQLMKRKISTVTGLERWSNSSIYHILRNEKYKGEVVMQKTFTVDCFSHKSRKNNGEKTQYILEHGIPSIISDKKWELTQKLLKYPNCKSKSTKVISMPRLYIKRIKSGKLRNYIVLDPSWKPKEIKEVFK</sequence>
<dbReference type="Pfam" id="PF07508">
    <property type="entry name" value="Recombinase"/>
    <property type="match status" value="1"/>
</dbReference>
<dbReference type="InterPro" id="IPR036162">
    <property type="entry name" value="Resolvase-like_N_sf"/>
</dbReference>
<dbReference type="Gene3D" id="3.90.1750.20">
    <property type="entry name" value="Putative Large Serine Recombinase, Chain B, Domain 2"/>
    <property type="match status" value="1"/>
</dbReference>
<dbReference type="SMART" id="SM00857">
    <property type="entry name" value="Resolvase"/>
    <property type="match status" value="1"/>
</dbReference>
<dbReference type="GO" id="GO:0003677">
    <property type="term" value="F:DNA binding"/>
    <property type="evidence" value="ECO:0007669"/>
    <property type="project" value="InterPro"/>
</dbReference>
<name>A0A3L8GHP7_STRIN</name>
<organism evidence="3 4">
    <name type="scientific">Streptococcus iniae</name>
    <name type="common">Streptococcus shiloi</name>
    <dbReference type="NCBI Taxonomy" id="1346"/>
    <lineage>
        <taxon>Bacteria</taxon>
        <taxon>Bacillati</taxon>
        <taxon>Bacillota</taxon>
        <taxon>Bacilli</taxon>
        <taxon>Lactobacillales</taxon>
        <taxon>Streptococcaceae</taxon>
        <taxon>Streptococcus</taxon>
    </lineage>
</organism>
<dbReference type="Proteomes" id="UP000269148">
    <property type="component" value="Unassembled WGS sequence"/>
</dbReference>
<dbReference type="GO" id="GO:0000150">
    <property type="term" value="F:DNA strand exchange activity"/>
    <property type="evidence" value="ECO:0007669"/>
    <property type="project" value="InterPro"/>
</dbReference>
<gene>
    <name evidence="3" type="ORF">DIY07_01645</name>
</gene>
<dbReference type="SUPFAM" id="SSF53041">
    <property type="entry name" value="Resolvase-like"/>
    <property type="match status" value="1"/>
</dbReference>
<dbReference type="EMBL" id="QLQD01000018">
    <property type="protein sequence ID" value="RLU58765.1"/>
    <property type="molecule type" value="Genomic_DNA"/>
</dbReference>
<dbReference type="Gene3D" id="3.40.50.1390">
    <property type="entry name" value="Resolvase, N-terminal catalytic domain"/>
    <property type="match status" value="1"/>
</dbReference>
<dbReference type="PROSITE" id="PS51737">
    <property type="entry name" value="RECOMBINASE_DNA_BIND"/>
    <property type="match status" value="1"/>
</dbReference>
<proteinExistence type="predicted"/>
<dbReference type="InterPro" id="IPR006119">
    <property type="entry name" value="Resolv_N"/>
</dbReference>
<dbReference type="PANTHER" id="PTHR30461">
    <property type="entry name" value="DNA-INVERTASE FROM LAMBDOID PROPHAGE"/>
    <property type="match status" value="1"/>
</dbReference>
<dbReference type="OrthoDB" id="9811097at2"/>
<dbReference type="InterPro" id="IPR038109">
    <property type="entry name" value="DNA_bind_recomb_sf"/>
</dbReference>
<feature type="domain" description="Resolvase/invertase-type recombinase catalytic" evidence="1">
    <location>
        <begin position="44"/>
        <end position="194"/>
    </location>
</feature>
<dbReference type="Pfam" id="PF00239">
    <property type="entry name" value="Resolvase"/>
    <property type="match status" value="1"/>
</dbReference>
<dbReference type="PROSITE" id="PS51736">
    <property type="entry name" value="RECOMBINASES_3"/>
    <property type="match status" value="1"/>
</dbReference>